<reference evidence="8 9" key="3">
    <citation type="journal article" date="2017" name="G3 (Bethesda)">
        <title>Comparative analysis highlights variable genome content of wheat rusts and divergence of the mating loci.</title>
        <authorList>
            <person name="Cuomo C.A."/>
            <person name="Bakkeren G."/>
            <person name="Khalil H.B."/>
            <person name="Panwar V."/>
            <person name="Joly D."/>
            <person name="Linning R."/>
            <person name="Sakthikumar S."/>
            <person name="Song X."/>
            <person name="Adiconis X."/>
            <person name="Fan L."/>
            <person name="Goldberg J.M."/>
            <person name="Levin J.Z."/>
            <person name="Young S."/>
            <person name="Zeng Q."/>
            <person name="Anikster Y."/>
            <person name="Bruce M."/>
            <person name="Wang M."/>
            <person name="Yin C."/>
            <person name="McCallum B."/>
            <person name="Szabo L.J."/>
            <person name="Hulbert S."/>
            <person name="Chen X."/>
            <person name="Fellers J.P."/>
        </authorList>
    </citation>
    <scope>NUCLEOTIDE SEQUENCE</scope>
    <source>
        <strain evidence="9">Isolate 1-1 / race 1 (BBBD)</strain>
        <strain evidence="8">isolate 1-1 / race 1 (BBBD)</strain>
    </source>
</reference>
<keyword evidence="1" id="KW-0479">Metal-binding</keyword>
<dbReference type="Pfam" id="PF13639">
    <property type="entry name" value="zf-RING_2"/>
    <property type="match status" value="1"/>
</dbReference>
<evidence type="ECO:0000256" key="5">
    <source>
        <dbReference type="SAM" id="Phobius"/>
    </source>
</evidence>
<keyword evidence="9" id="KW-1185">Reference proteome</keyword>
<dbReference type="PANTHER" id="PTHR45969">
    <property type="entry name" value="RING ZINC FINGER PROTEIN-RELATED"/>
    <property type="match status" value="1"/>
</dbReference>
<accession>A0A180GYG1</accession>
<feature type="transmembrane region" description="Helical" evidence="5">
    <location>
        <begin position="203"/>
        <end position="221"/>
    </location>
</feature>
<evidence type="ECO:0000313" key="8">
    <source>
        <dbReference type="EnsemblFungi" id="PTTG_25995-t43_1-p1"/>
    </source>
</evidence>
<dbReference type="STRING" id="630390.A0A180GYG1"/>
<dbReference type="EMBL" id="ADAS02000012">
    <property type="protein sequence ID" value="OAV97554.1"/>
    <property type="molecule type" value="Genomic_DNA"/>
</dbReference>
<dbReference type="PANTHER" id="PTHR45969:SF69">
    <property type="entry name" value="FINGER DOMAIN PROTEIN, PUTATIVE (AFU_ORTHOLOGUE AFUA_3G12190)-RELATED"/>
    <property type="match status" value="1"/>
</dbReference>
<keyword evidence="2 4" id="KW-0863">Zinc-finger</keyword>
<evidence type="ECO:0000256" key="2">
    <source>
        <dbReference type="ARBA" id="ARBA00022771"/>
    </source>
</evidence>
<dbReference type="EnsemblFungi" id="PTTG_25995-t43_1">
    <property type="protein sequence ID" value="PTTG_25995-t43_1-p1"/>
    <property type="gene ID" value="PTTG_25995"/>
</dbReference>
<keyword evidence="3" id="KW-0862">Zinc</keyword>
<evidence type="ECO:0000313" key="7">
    <source>
        <dbReference type="EMBL" id="OAV97554.1"/>
    </source>
</evidence>
<evidence type="ECO:0000259" key="6">
    <source>
        <dbReference type="PROSITE" id="PS50089"/>
    </source>
</evidence>
<dbReference type="SMART" id="SM00184">
    <property type="entry name" value="RING"/>
    <property type="match status" value="1"/>
</dbReference>
<sequence>MARFADGLQRDLEAADQSVNWSIEHHPLQQNGEAPWEPQASHERHEIIIHIPDKEGHRSGITPTTSWHSHDHEKMASPVEILDNGFNKEDGSQVGKISQINHEECAICLSDFDSESDTIALDCKHLFHKHCINCWLYKGSPPYTCPACRDPLRQGGRTPPVPEHCPEGLPETPVMVQQVNLVSIFHHDNLPDRWFDVIAKGNILGLILAITILAILLIHIIPRLSS</sequence>
<keyword evidence="5" id="KW-0472">Membrane</keyword>
<dbReference type="GO" id="GO:0016567">
    <property type="term" value="P:protein ubiquitination"/>
    <property type="evidence" value="ECO:0007669"/>
    <property type="project" value="TreeGrafter"/>
</dbReference>
<dbReference type="Gene3D" id="3.30.40.10">
    <property type="entry name" value="Zinc/RING finger domain, C3HC4 (zinc finger)"/>
    <property type="match status" value="1"/>
</dbReference>
<dbReference type="GO" id="GO:0061630">
    <property type="term" value="F:ubiquitin protein ligase activity"/>
    <property type="evidence" value="ECO:0007669"/>
    <property type="project" value="TreeGrafter"/>
</dbReference>
<reference evidence="8" key="4">
    <citation type="submission" date="2025-05" db="UniProtKB">
        <authorList>
            <consortium name="EnsemblFungi"/>
        </authorList>
    </citation>
    <scope>IDENTIFICATION</scope>
    <source>
        <strain evidence="8">isolate 1-1 / race 1 (BBBD)</strain>
    </source>
</reference>
<gene>
    <name evidence="7" type="ORF">PTTG_25995</name>
</gene>
<dbReference type="InterPro" id="IPR013083">
    <property type="entry name" value="Znf_RING/FYVE/PHD"/>
</dbReference>
<keyword evidence="5" id="KW-0812">Transmembrane</keyword>
<dbReference type="Proteomes" id="UP000005240">
    <property type="component" value="Unassembled WGS sequence"/>
</dbReference>
<dbReference type="InterPro" id="IPR001841">
    <property type="entry name" value="Znf_RING"/>
</dbReference>
<protein>
    <submittedName>
        <fullName evidence="8">RING-type domain-containing protein</fullName>
    </submittedName>
</protein>
<reference evidence="7" key="2">
    <citation type="submission" date="2016-05" db="EMBL/GenBank/DDBJ databases">
        <title>Comparative analysis highlights variable genome content of wheat rusts and divergence of the mating loci.</title>
        <authorList>
            <person name="Cuomo C.A."/>
            <person name="Bakkeren G."/>
            <person name="Szabo L."/>
            <person name="Khalil H."/>
            <person name="Joly D."/>
            <person name="Goldberg J."/>
            <person name="Young S."/>
            <person name="Zeng Q."/>
            <person name="Fellers J."/>
        </authorList>
    </citation>
    <scope>NUCLEOTIDE SEQUENCE [LARGE SCALE GENOMIC DNA]</scope>
    <source>
        <strain evidence="7">1-1 BBBD Race 1</strain>
    </source>
</reference>
<evidence type="ECO:0000256" key="3">
    <source>
        <dbReference type="ARBA" id="ARBA00022833"/>
    </source>
</evidence>
<dbReference type="OrthoDB" id="8062037at2759"/>
<reference evidence="7" key="1">
    <citation type="submission" date="2009-11" db="EMBL/GenBank/DDBJ databases">
        <authorList>
            <consortium name="The Broad Institute Genome Sequencing Platform"/>
            <person name="Ward D."/>
            <person name="Feldgarden M."/>
            <person name="Earl A."/>
            <person name="Young S.K."/>
            <person name="Zeng Q."/>
            <person name="Koehrsen M."/>
            <person name="Alvarado L."/>
            <person name="Berlin A."/>
            <person name="Bochicchio J."/>
            <person name="Borenstein D."/>
            <person name="Chapman S.B."/>
            <person name="Chen Z."/>
            <person name="Engels R."/>
            <person name="Freedman E."/>
            <person name="Gellesch M."/>
            <person name="Goldberg J."/>
            <person name="Griggs A."/>
            <person name="Gujja S."/>
            <person name="Heilman E."/>
            <person name="Heiman D."/>
            <person name="Hepburn T."/>
            <person name="Howarth C."/>
            <person name="Jen D."/>
            <person name="Larson L."/>
            <person name="Lewis B."/>
            <person name="Mehta T."/>
            <person name="Park D."/>
            <person name="Pearson M."/>
            <person name="Roberts A."/>
            <person name="Saif S."/>
            <person name="Shea T."/>
            <person name="Shenoy N."/>
            <person name="Sisk P."/>
            <person name="Stolte C."/>
            <person name="Sykes S."/>
            <person name="Thomson T."/>
            <person name="Walk T."/>
            <person name="White J."/>
            <person name="Yandava C."/>
            <person name="Izard J."/>
            <person name="Baranova O.V."/>
            <person name="Blanton J.M."/>
            <person name="Tanner A.C."/>
            <person name="Dewhirst F.E."/>
            <person name="Haas B."/>
            <person name="Nusbaum C."/>
            <person name="Birren B."/>
        </authorList>
    </citation>
    <scope>NUCLEOTIDE SEQUENCE [LARGE SCALE GENOMIC DNA]</scope>
    <source>
        <strain evidence="7">1-1 BBBD Race 1</strain>
    </source>
</reference>
<organism evidence="7">
    <name type="scientific">Puccinia triticina (isolate 1-1 / race 1 (BBBD))</name>
    <name type="common">Brown leaf rust fungus</name>
    <dbReference type="NCBI Taxonomy" id="630390"/>
    <lineage>
        <taxon>Eukaryota</taxon>
        <taxon>Fungi</taxon>
        <taxon>Dikarya</taxon>
        <taxon>Basidiomycota</taxon>
        <taxon>Pucciniomycotina</taxon>
        <taxon>Pucciniomycetes</taxon>
        <taxon>Pucciniales</taxon>
        <taxon>Pucciniaceae</taxon>
        <taxon>Puccinia</taxon>
    </lineage>
</organism>
<feature type="domain" description="RING-type" evidence="6">
    <location>
        <begin position="105"/>
        <end position="149"/>
    </location>
</feature>
<proteinExistence type="predicted"/>
<dbReference type="AlphaFoldDB" id="A0A180GYG1"/>
<evidence type="ECO:0000256" key="4">
    <source>
        <dbReference type="PROSITE-ProRule" id="PRU00175"/>
    </source>
</evidence>
<name>A0A180GYG1_PUCT1</name>
<keyword evidence="5" id="KW-1133">Transmembrane helix</keyword>
<evidence type="ECO:0000256" key="1">
    <source>
        <dbReference type="ARBA" id="ARBA00022723"/>
    </source>
</evidence>
<evidence type="ECO:0000313" key="9">
    <source>
        <dbReference type="Proteomes" id="UP000005240"/>
    </source>
</evidence>
<dbReference type="VEuPathDB" id="FungiDB:PTTG_25995"/>
<dbReference type="PROSITE" id="PS50089">
    <property type="entry name" value="ZF_RING_2"/>
    <property type="match status" value="1"/>
</dbReference>
<dbReference type="GO" id="GO:0008270">
    <property type="term" value="F:zinc ion binding"/>
    <property type="evidence" value="ECO:0007669"/>
    <property type="project" value="UniProtKB-KW"/>
</dbReference>
<dbReference type="SUPFAM" id="SSF57850">
    <property type="entry name" value="RING/U-box"/>
    <property type="match status" value="1"/>
</dbReference>